<name>A0A841JFL5_9SPHI</name>
<dbReference type="Proteomes" id="UP000548326">
    <property type="component" value="Unassembled WGS sequence"/>
</dbReference>
<dbReference type="InterPro" id="IPR018873">
    <property type="entry name" value="KilA-N_DNA-bd_domain"/>
</dbReference>
<evidence type="ECO:0000313" key="2">
    <source>
        <dbReference type="EMBL" id="MBB6127448.1"/>
    </source>
</evidence>
<accession>A0A841JFL5</accession>
<comment type="caution">
    <text evidence="2">The sequence shown here is derived from an EMBL/GenBank/DDBJ whole genome shotgun (WGS) entry which is preliminary data.</text>
</comment>
<organism evidence="2 3">
    <name type="scientific">Mucilaginibacter lappiensis</name>
    <dbReference type="NCBI Taxonomy" id="354630"/>
    <lineage>
        <taxon>Bacteria</taxon>
        <taxon>Pseudomonadati</taxon>
        <taxon>Bacteroidota</taxon>
        <taxon>Sphingobacteriia</taxon>
        <taxon>Sphingobacteriales</taxon>
        <taxon>Sphingobacteriaceae</taxon>
        <taxon>Mucilaginibacter</taxon>
    </lineage>
</organism>
<sequence>MIEKSLLPDELIMNKIYYIRDQKVMLDKDLAELYSVQTGHLNRAVMRNIKRFPEDFMFQLTQEEFKNLIYQNGISSWGGTRRLPYVFTEQGLAMLSGVLNSDRAIDVNIQIMRIFIKVREMLLDNTEIHLAIEKIKGKLDNQDKSMEIIFRYLDELSDRIPQIRPEPGQRKRIGYKPNDD</sequence>
<evidence type="ECO:0000259" key="1">
    <source>
        <dbReference type="Pfam" id="PF10543"/>
    </source>
</evidence>
<evidence type="ECO:0000313" key="3">
    <source>
        <dbReference type="Proteomes" id="UP000548326"/>
    </source>
</evidence>
<proteinExistence type="predicted"/>
<dbReference type="EMBL" id="JACHCA010000004">
    <property type="protein sequence ID" value="MBB6127448.1"/>
    <property type="molecule type" value="Genomic_DNA"/>
</dbReference>
<dbReference type="RefSeq" id="WP_183586738.1">
    <property type="nucleotide sequence ID" value="NZ_JACHCA010000004.1"/>
</dbReference>
<protein>
    <recommendedName>
        <fullName evidence="1">KilA-N DNA-binding domain-containing protein</fullName>
    </recommendedName>
</protein>
<dbReference type="AlphaFoldDB" id="A0A841JFL5"/>
<dbReference type="Pfam" id="PF10543">
    <property type="entry name" value="ORF6N"/>
    <property type="match status" value="1"/>
</dbReference>
<gene>
    <name evidence="2" type="ORF">HDF22_001556</name>
</gene>
<reference evidence="2 3" key="1">
    <citation type="submission" date="2020-08" db="EMBL/GenBank/DDBJ databases">
        <title>Genomic Encyclopedia of Type Strains, Phase IV (KMG-V): Genome sequencing to study the core and pangenomes of soil and plant-associated prokaryotes.</title>
        <authorList>
            <person name="Whitman W."/>
        </authorList>
    </citation>
    <scope>NUCLEOTIDE SEQUENCE [LARGE SCALE GENOMIC DNA]</scope>
    <source>
        <strain evidence="2 3">MP601</strain>
    </source>
</reference>
<feature type="domain" description="KilA-N DNA-binding" evidence="1">
    <location>
        <begin position="14"/>
        <end position="98"/>
    </location>
</feature>